<organism evidence="1 2">
    <name type="scientific">Gynuella sunshinyii YC6258</name>
    <dbReference type="NCBI Taxonomy" id="1445510"/>
    <lineage>
        <taxon>Bacteria</taxon>
        <taxon>Pseudomonadati</taxon>
        <taxon>Pseudomonadota</taxon>
        <taxon>Gammaproteobacteria</taxon>
        <taxon>Oceanospirillales</taxon>
        <taxon>Saccharospirillaceae</taxon>
        <taxon>Gynuella</taxon>
    </lineage>
</organism>
<dbReference type="EMBL" id="CP007142">
    <property type="protein sequence ID" value="AJQ97801.1"/>
    <property type="molecule type" value="Genomic_DNA"/>
</dbReference>
<sequence>MRKAECIKFCSVVEKHPAWVQKILSASFRQLCANRMITLQSVDWP</sequence>
<dbReference type="Proteomes" id="UP000032266">
    <property type="component" value="Chromosome"/>
</dbReference>
<evidence type="ECO:0000313" key="2">
    <source>
        <dbReference type="Proteomes" id="UP000032266"/>
    </source>
</evidence>
<dbReference type="HOGENOM" id="CLU_3200437_0_0_6"/>
<name>A0A0C5VUH7_9GAMM</name>
<dbReference type="STRING" id="1445510.YC6258_05773"/>
<accession>A0A0C5VUH7</accession>
<gene>
    <name evidence="1" type="ORF">YC6258_05773</name>
</gene>
<protein>
    <submittedName>
        <fullName evidence="1">Uncharacterized protein</fullName>
    </submittedName>
</protein>
<evidence type="ECO:0000313" key="1">
    <source>
        <dbReference type="EMBL" id="AJQ97801.1"/>
    </source>
</evidence>
<dbReference type="AlphaFoldDB" id="A0A0C5VUH7"/>
<reference evidence="1 2" key="1">
    <citation type="submission" date="2014-01" db="EMBL/GenBank/DDBJ databases">
        <title>Full genme sequencing of cellulolytic bacterium Gynuella sunshinyii YC6258T gen. nov., sp. nov.</title>
        <authorList>
            <person name="Khan H."/>
            <person name="Chung E.J."/>
            <person name="Chung Y.R."/>
        </authorList>
    </citation>
    <scope>NUCLEOTIDE SEQUENCE [LARGE SCALE GENOMIC DNA]</scope>
    <source>
        <strain evidence="1 2">YC6258</strain>
    </source>
</reference>
<keyword evidence="2" id="KW-1185">Reference proteome</keyword>
<proteinExistence type="predicted"/>
<dbReference type="KEGG" id="gsn:YC6258_05773"/>